<dbReference type="PANTHER" id="PTHR30288">
    <property type="entry name" value="FLAGELLAR CAP/ASSEMBLY PROTEIN FLID"/>
    <property type="match status" value="1"/>
</dbReference>
<comment type="subcellular location">
    <subcellularLocation>
        <location evidence="5">Secreted</location>
    </subcellularLocation>
    <subcellularLocation>
        <location evidence="5">Bacterial flagellum</location>
    </subcellularLocation>
</comment>
<dbReference type="InterPro" id="IPR003481">
    <property type="entry name" value="FliD_N"/>
</dbReference>
<evidence type="ECO:0000256" key="1">
    <source>
        <dbReference type="ARBA" id="ARBA00009764"/>
    </source>
</evidence>
<dbReference type="GO" id="GO:0005576">
    <property type="term" value="C:extracellular region"/>
    <property type="evidence" value="ECO:0007669"/>
    <property type="project" value="UniProtKB-SubCell"/>
</dbReference>
<feature type="coiled-coil region" evidence="5">
    <location>
        <begin position="449"/>
        <end position="476"/>
    </location>
</feature>
<keyword evidence="3 5" id="KW-0175">Coiled coil</keyword>
<dbReference type="EMBL" id="VTPS01000011">
    <property type="protein sequence ID" value="TZE81738.1"/>
    <property type="molecule type" value="Genomic_DNA"/>
</dbReference>
<dbReference type="InterPro" id="IPR010809">
    <property type="entry name" value="FliD_C"/>
</dbReference>
<dbReference type="AlphaFoldDB" id="A0A5D8QER4"/>
<keyword evidence="8" id="KW-0969">Cilium</keyword>
<evidence type="ECO:0000256" key="4">
    <source>
        <dbReference type="ARBA" id="ARBA00023143"/>
    </source>
</evidence>
<evidence type="ECO:0000259" key="7">
    <source>
        <dbReference type="Pfam" id="PF07195"/>
    </source>
</evidence>
<dbReference type="PANTHER" id="PTHR30288:SF0">
    <property type="entry name" value="FLAGELLAR HOOK-ASSOCIATED PROTEIN 2"/>
    <property type="match status" value="1"/>
</dbReference>
<evidence type="ECO:0000256" key="5">
    <source>
        <dbReference type="RuleBase" id="RU362066"/>
    </source>
</evidence>
<feature type="domain" description="Flagellar hook-associated protein 2 C-terminal" evidence="7">
    <location>
        <begin position="245"/>
        <end position="493"/>
    </location>
</feature>
<dbReference type="Pfam" id="PF07195">
    <property type="entry name" value="FliD_C"/>
    <property type="match status" value="1"/>
</dbReference>
<dbReference type="GO" id="GO:0007155">
    <property type="term" value="P:cell adhesion"/>
    <property type="evidence" value="ECO:0007669"/>
    <property type="project" value="InterPro"/>
</dbReference>
<accession>A0A5D8QER4</accession>
<dbReference type="GO" id="GO:0009421">
    <property type="term" value="C:bacterial-type flagellum filament cap"/>
    <property type="evidence" value="ECO:0007669"/>
    <property type="project" value="InterPro"/>
</dbReference>
<evidence type="ECO:0000313" key="9">
    <source>
        <dbReference type="Proteomes" id="UP000322976"/>
    </source>
</evidence>
<protein>
    <recommendedName>
        <fullName evidence="5">Flagellar hook-associated protein 2</fullName>
        <shortName evidence="5">HAP2</shortName>
    </recommendedName>
    <alternativeName>
        <fullName evidence="5">Flagellar cap protein</fullName>
    </alternativeName>
</protein>
<feature type="domain" description="Flagellar hook-associated protein 2 N-terminal" evidence="6">
    <location>
        <begin position="28"/>
        <end position="122"/>
    </location>
</feature>
<comment type="subunit">
    <text evidence="2 5">Homopentamer.</text>
</comment>
<keyword evidence="9" id="KW-1185">Reference proteome</keyword>
<comment type="caution">
    <text evidence="8">The sequence shown here is derived from an EMBL/GenBank/DDBJ whole genome shotgun (WGS) entry which is preliminary data.</text>
</comment>
<comment type="similarity">
    <text evidence="1 5">Belongs to the FliD family.</text>
</comment>
<keyword evidence="8" id="KW-0966">Cell projection</keyword>
<comment type="function">
    <text evidence="5">Required for morphogenesis and for the elongation of the flagellar filament by facilitating polymerization of the flagellin monomers at the tip of growing filament. Forms a capping structure, which prevents flagellin subunits (transported through the central channel of the flagellum) from leaking out without polymerization at the distal end.</text>
</comment>
<evidence type="ECO:0000256" key="3">
    <source>
        <dbReference type="ARBA" id="ARBA00023054"/>
    </source>
</evidence>
<name>A0A5D8QER4_9THEO</name>
<keyword evidence="8" id="KW-0282">Flagellum</keyword>
<evidence type="ECO:0000256" key="2">
    <source>
        <dbReference type="ARBA" id="ARBA00011255"/>
    </source>
</evidence>
<evidence type="ECO:0000313" key="8">
    <source>
        <dbReference type="EMBL" id="TZE81738.1"/>
    </source>
</evidence>
<sequence>MSKTKGMIINMSNYISSVNFNRISGLASGIDYESIINNLMKAERAPLDRLNQNKTLLEWKQEDYKSLAKELYDFNQQVFNMQLSSSYKAKTVGVSNEVIASATASTSAVNGIYTLDVTALAKPAYMASSEDLPTSYNSDGSKKTLKEQFSSITASGSVNLHIANGDKEATITVDLDNDTIYTLASKITNSGIGITASYDENMHRFFIMSNTTGSTNNISYTDIVVSDDSSTLMSDILKLPTSASGSDAQFEFNGLAFTQPTNSFTINGLNVNLKAAGTSTITVNNDTDYIFNQIKDILNKYNTVIADINSKLSEERYSDYLPLTDDQREQLTDKQQEQWEEKARSGLLKNDPMLSKILTSMRNAIYTKVGSDPAYDSLADIGVTTGLWYENGKLYIDDSKLRDAIENNPDAVINLMQGVMSKMNDVIDNGLDSIKQYAGDYLGITLYDQSSLSRQIRDMNDRISEMEDRLSEIEDRYYREFTQMEEMISQMNAQSAWLSQQFQ</sequence>
<organism evidence="8 9">
    <name type="scientific">Calorimonas adulescens</name>
    <dbReference type="NCBI Taxonomy" id="2606906"/>
    <lineage>
        <taxon>Bacteria</taxon>
        <taxon>Bacillati</taxon>
        <taxon>Bacillota</taxon>
        <taxon>Clostridia</taxon>
        <taxon>Thermoanaerobacterales</taxon>
        <taxon>Thermoanaerobacteraceae</taxon>
        <taxon>Calorimonas</taxon>
    </lineage>
</organism>
<dbReference type="InterPro" id="IPR040026">
    <property type="entry name" value="FliD"/>
</dbReference>
<dbReference type="Proteomes" id="UP000322976">
    <property type="component" value="Unassembled WGS sequence"/>
</dbReference>
<reference evidence="8 9" key="1">
    <citation type="submission" date="2019-08" db="EMBL/GenBank/DDBJ databases">
        <title>Calorimonas adulescens gen. nov., sp. nov., an anaerobic thermophilic bacterium from Sakhalin hot spring.</title>
        <authorList>
            <person name="Khomyakova M.A."/>
            <person name="Merkel A.Y."/>
            <person name="Novikov A."/>
            <person name="Bonch-Osmolovskaya E.A."/>
            <person name="Slobodkin A.I."/>
        </authorList>
    </citation>
    <scope>NUCLEOTIDE SEQUENCE [LARGE SCALE GENOMIC DNA]</scope>
    <source>
        <strain evidence="8 9">A05MB</strain>
    </source>
</reference>
<dbReference type="Pfam" id="PF02465">
    <property type="entry name" value="FliD_N"/>
    <property type="match status" value="1"/>
</dbReference>
<dbReference type="GO" id="GO:0071973">
    <property type="term" value="P:bacterial-type flagellum-dependent cell motility"/>
    <property type="evidence" value="ECO:0007669"/>
    <property type="project" value="TreeGrafter"/>
</dbReference>
<proteinExistence type="inferred from homology"/>
<keyword evidence="5" id="KW-0964">Secreted</keyword>
<keyword evidence="4 5" id="KW-0975">Bacterial flagellum</keyword>
<gene>
    <name evidence="8" type="primary">fliD</name>
    <name evidence="8" type="ORF">FWJ32_08395</name>
</gene>
<evidence type="ECO:0000259" key="6">
    <source>
        <dbReference type="Pfam" id="PF02465"/>
    </source>
</evidence>
<dbReference type="GO" id="GO:0009424">
    <property type="term" value="C:bacterial-type flagellum hook"/>
    <property type="evidence" value="ECO:0007669"/>
    <property type="project" value="UniProtKB-UniRule"/>
</dbReference>